<keyword evidence="2" id="KW-0813">Transport</keyword>
<dbReference type="RefSeq" id="WP_074949365.1">
    <property type="nucleotide sequence ID" value="NZ_FPBV01000002.1"/>
</dbReference>
<dbReference type="CDD" id="cd17319">
    <property type="entry name" value="MFS_ExuT_GudP_like"/>
    <property type="match status" value="1"/>
</dbReference>
<name>A0A1I7G6T8_9BACL</name>
<dbReference type="OrthoDB" id="6360at2"/>
<dbReference type="STRING" id="392015.SAMN05421543_10232"/>
<dbReference type="Proteomes" id="UP000183508">
    <property type="component" value="Unassembled WGS sequence"/>
</dbReference>
<dbReference type="GO" id="GO:0005886">
    <property type="term" value="C:plasma membrane"/>
    <property type="evidence" value="ECO:0007669"/>
    <property type="project" value="UniProtKB-SubCell"/>
</dbReference>
<dbReference type="GO" id="GO:0022857">
    <property type="term" value="F:transmembrane transporter activity"/>
    <property type="evidence" value="ECO:0007669"/>
    <property type="project" value="InterPro"/>
</dbReference>
<feature type="transmembrane region" description="Helical" evidence="6">
    <location>
        <begin position="358"/>
        <end position="375"/>
    </location>
</feature>
<evidence type="ECO:0000256" key="2">
    <source>
        <dbReference type="ARBA" id="ARBA00022448"/>
    </source>
</evidence>
<evidence type="ECO:0000256" key="1">
    <source>
        <dbReference type="ARBA" id="ARBA00004651"/>
    </source>
</evidence>
<feature type="transmembrane region" description="Helical" evidence="6">
    <location>
        <begin position="12"/>
        <end position="29"/>
    </location>
</feature>
<keyword evidence="9" id="KW-1185">Reference proteome</keyword>
<feature type="transmembrane region" description="Helical" evidence="6">
    <location>
        <begin position="293"/>
        <end position="311"/>
    </location>
</feature>
<feature type="transmembrane region" description="Helical" evidence="6">
    <location>
        <begin position="381"/>
        <end position="402"/>
    </location>
</feature>
<dbReference type="InterPro" id="IPR036259">
    <property type="entry name" value="MFS_trans_sf"/>
</dbReference>
<dbReference type="eggNOG" id="COG2271">
    <property type="taxonomic scope" value="Bacteria"/>
</dbReference>
<keyword evidence="4 6" id="KW-1133">Transmembrane helix</keyword>
<feature type="domain" description="Major facilitator superfamily (MFS) profile" evidence="7">
    <location>
        <begin position="16"/>
        <end position="407"/>
    </location>
</feature>
<proteinExistence type="predicted"/>
<evidence type="ECO:0000313" key="8">
    <source>
        <dbReference type="EMBL" id="SFU44147.1"/>
    </source>
</evidence>
<evidence type="ECO:0000256" key="3">
    <source>
        <dbReference type="ARBA" id="ARBA00022692"/>
    </source>
</evidence>
<organism evidence="8 9">
    <name type="scientific">Alicyclobacillus macrosporangiidus</name>
    <dbReference type="NCBI Taxonomy" id="392015"/>
    <lineage>
        <taxon>Bacteria</taxon>
        <taxon>Bacillati</taxon>
        <taxon>Bacillota</taxon>
        <taxon>Bacilli</taxon>
        <taxon>Bacillales</taxon>
        <taxon>Alicyclobacillaceae</taxon>
        <taxon>Alicyclobacillus</taxon>
    </lineage>
</organism>
<dbReference type="Pfam" id="PF07690">
    <property type="entry name" value="MFS_1"/>
    <property type="match status" value="1"/>
</dbReference>
<dbReference type="Gene3D" id="1.20.1250.20">
    <property type="entry name" value="MFS general substrate transporter like domains"/>
    <property type="match status" value="2"/>
</dbReference>
<dbReference type="InterPro" id="IPR011701">
    <property type="entry name" value="MFS"/>
</dbReference>
<evidence type="ECO:0000256" key="5">
    <source>
        <dbReference type="ARBA" id="ARBA00023136"/>
    </source>
</evidence>
<keyword evidence="5 6" id="KW-0472">Membrane</keyword>
<dbReference type="PANTHER" id="PTHR11662">
    <property type="entry name" value="SOLUTE CARRIER FAMILY 17"/>
    <property type="match status" value="1"/>
</dbReference>
<dbReference type="PROSITE" id="PS50850">
    <property type="entry name" value="MFS"/>
    <property type="match status" value="1"/>
</dbReference>
<dbReference type="InterPro" id="IPR020846">
    <property type="entry name" value="MFS_dom"/>
</dbReference>
<dbReference type="AlphaFoldDB" id="A0A1I7G6T8"/>
<dbReference type="EMBL" id="FPBV01000002">
    <property type="protein sequence ID" value="SFU44147.1"/>
    <property type="molecule type" value="Genomic_DNA"/>
</dbReference>
<dbReference type="PANTHER" id="PTHR11662:SF399">
    <property type="entry name" value="FI19708P1-RELATED"/>
    <property type="match status" value="1"/>
</dbReference>
<evidence type="ECO:0000256" key="4">
    <source>
        <dbReference type="ARBA" id="ARBA00022989"/>
    </source>
</evidence>
<keyword evidence="3 6" id="KW-0812">Transmembrane</keyword>
<dbReference type="InterPro" id="IPR050382">
    <property type="entry name" value="MFS_Na/Anion_cotransporter"/>
</dbReference>
<gene>
    <name evidence="8" type="ORF">SAMN05421543_10232</name>
</gene>
<comment type="subcellular location">
    <subcellularLocation>
        <location evidence="1">Cell membrane</location>
        <topology evidence="1">Multi-pass membrane protein</topology>
    </subcellularLocation>
</comment>
<accession>A0A1I7G6T8</accession>
<feature type="transmembrane region" description="Helical" evidence="6">
    <location>
        <begin position="260"/>
        <end position="281"/>
    </location>
</feature>
<feature type="transmembrane region" description="Helical" evidence="6">
    <location>
        <begin position="171"/>
        <end position="190"/>
    </location>
</feature>
<protein>
    <submittedName>
        <fullName evidence="8">Sugar phosphate permease</fullName>
    </submittedName>
</protein>
<dbReference type="SUPFAM" id="SSF103473">
    <property type="entry name" value="MFS general substrate transporter"/>
    <property type="match status" value="1"/>
</dbReference>
<feature type="transmembrane region" description="Helical" evidence="6">
    <location>
        <begin position="49"/>
        <end position="70"/>
    </location>
</feature>
<feature type="transmembrane region" description="Helical" evidence="6">
    <location>
        <begin position="220"/>
        <end position="240"/>
    </location>
</feature>
<evidence type="ECO:0000259" key="7">
    <source>
        <dbReference type="PROSITE" id="PS50850"/>
    </source>
</evidence>
<sequence>MGERRASGWSWYQWAIVLMLLAALVISAIDRVNISIVGSYWVKHHLMTPGQLGLLQSVFSWCLTLSLLVAGPLIDRLHPRRVLPLGLTLWTVATWLSAVTLKIPVLAVFRGLLGFGEATLLPSAPKLVVENIPSRDRSKAISIYFTGNKLGPTIGLPLSAAILTALGWREVFYLTGAMSVVWVVVWLLIYRRDRGIAQEPAAAGEVRIPWRKLFQYRNTWAMIIGQFGYLYVLYVFLTWLPGILVLQEHLSIGQSGSLSALPFVVSIVTTLLGGWLADAWVNRGGDKTMVRKTVIGGGLLLSTVFVLIAAYSTSPAMTVVFLVLTMAAMGLVTGSVNSLPMDLAPPRVVSSVSSLQNFGGNLGASFAPLITGVLYEAFHSFRIPLILTGLVALLGAAAYVFILGKVERTYAEEDALSPAAGKAEVGTAQP</sequence>
<evidence type="ECO:0000256" key="6">
    <source>
        <dbReference type="SAM" id="Phobius"/>
    </source>
</evidence>
<feature type="transmembrane region" description="Helical" evidence="6">
    <location>
        <begin position="317"/>
        <end position="337"/>
    </location>
</feature>
<reference evidence="9" key="1">
    <citation type="submission" date="2016-10" db="EMBL/GenBank/DDBJ databases">
        <authorList>
            <person name="Varghese N."/>
        </authorList>
    </citation>
    <scope>NUCLEOTIDE SEQUENCE [LARGE SCALE GENOMIC DNA]</scope>
    <source>
        <strain evidence="9">DSM 17980</strain>
    </source>
</reference>
<feature type="transmembrane region" description="Helical" evidence="6">
    <location>
        <begin position="82"/>
        <end position="101"/>
    </location>
</feature>
<evidence type="ECO:0000313" key="9">
    <source>
        <dbReference type="Proteomes" id="UP000183508"/>
    </source>
</evidence>